<proteinExistence type="predicted"/>
<evidence type="ECO:0000313" key="2">
    <source>
        <dbReference type="EMBL" id="SQG79184.1"/>
    </source>
</evidence>
<reference evidence="2 3" key="1">
    <citation type="submission" date="2018-06" db="EMBL/GenBank/DDBJ databases">
        <authorList>
            <consortium name="Pathogen Informatics"/>
            <person name="Doyle S."/>
        </authorList>
    </citation>
    <scope>NUCLEOTIDE SEQUENCE [LARGE SCALE GENOMIC DNA]</scope>
    <source>
        <strain evidence="2 3">NCTC13773</strain>
    </source>
</reference>
<dbReference type="AlphaFoldDB" id="A0AA94M255"/>
<dbReference type="InterPro" id="IPR005119">
    <property type="entry name" value="LysR_subst-bd"/>
</dbReference>
<organism evidence="2 3">
    <name type="scientific">Streptococcus gallolyticus</name>
    <dbReference type="NCBI Taxonomy" id="315405"/>
    <lineage>
        <taxon>Bacteria</taxon>
        <taxon>Bacillati</taxon>
        <taxon>Bacillota</taxon>
        <taxon>Bacilli</taxon>
        <taxon>Lactobacillales</taxon>
        <taxon>Streptococcaceae</taxon>
        <taxon>Streptococcus</taxon>
    </lineage>
</organism>
<evidence type="ECO:0000313" key="3">
    <source>
        <dbReference type="Proteomes" id="UP000249013"/>
    </source>
</evidence>
<dbReference type="EMBL" id="LS483409">
    <property type="protein sequence ID" value="SQG79184.1"/>
    <property type="molecule type" value="Genomic_DNA"/>
</dbReference>
<name>A0AA94M255_9STRE</name>
<dbReference type="SUPFAM" id="SSF53850">
    <property type="entry name" value="Periplasmic binding protein-like II"/>
    <property type="match status" value="1"/>
</dbReference>
<sequence>MLGSDISYLKTFLSTIQKNLPEHHKLSVQTYSNSRSIFEALLNDQIDLGIMSGSYTQKGVLKIQLRADKLTIVGQKELIEAFDNGQETLFLLYHMTSSYHNFLKEFIKINQLPTQHHLSIDNLSLIEHEVLSGTGITIVSQDIADRMLTNDNIVISSQKFRDVFIKTYAIIKMDNTYYQDLIPIIQKLKK</sequence>
<protein>
    <submittedName>
        <fullName evidence="2">HTH-type transcriptional regulator czcR</fullName>
    </submittedName>
</protein>
<accession>A0AA94M255</accession>
<dbReference type="CDD" id="cd05466">
    <property type="entry name" value="PBP2_LTTR_substrate"/>
    <property type="match status" value="1"/>
</dbReference>
<dbReference type="Pfam" id="PF03466">
    <property type="entry name" value="LysR_substrate"/>
    <property type="match status" value="1"/>
</dbReference>
<gene>
    <name evidence="2" type="ORF">NCTC13773_00988</name>
</gene>
<feature type="domain" description="LysR substrate-binding" evidence="1">
    <location>
        <begin position="23"/>
        <end position="155"/>
    </location>
</feature>
<dbReference type="Gene3D" id="3.40.190.290">
    <property type="match status" value="1"/>
</dbReference>
<dbReference type="Proteomes" id="UP000249013">
    <property type="component" value="Chromosome 1"/>
</dbReference>
<evidence type="ECO:0000259" key="1">
    <source>
        <dbReference type="Pfam" id="PF03466"/>
    </source>
</evidence>